<protein>
    <submittedName>
        <fullName evidence="12">GPI transamidase component</fullName>
    </submittedName>
</protein>
<dbReference type="PANTHER" id="PTHR21072">
    <property type="entry name" value="GPI TRANSAMIDASE COMPONENT PIG-S"/>
    <property type="match status" value="1"/>
</dbReference>
<keyword evidence="7 11" id="KW-1133">Transmembrane helix</keyword>
<evidence type="ECO:0000256" key="1">
    <source>
        <dbReference type="ARBA" id="ARBA00004477"/>
    </source>
</evidence>
<dbReference type="Proteomes" id="UP001161017">
    <property type="component" value="Unassembled WGS sequence"/>
</dbReference>
<sequence>MDDGPDSMEQDDRSGIVKGEEASGTASRQPKRPPPETPENVWLRQRVVTSFWIVVILLGVPVWLWTTSIPRSGLPLEDMQAWADGRACKPAFPLRISIQAPDLQKAEAEHLTRLTQHALDDQNEFSAHHLRLKLRGGAHSSIHLNGSVSNEVSATDNNLDLFVDPTRTEDDALTVRLETDSTLTSTEAELQDHSRLLRILHPGHLVPSITSSTSSLSGYIAAKLQELFYEEQGMIEYILTSSHTLSGQSTHQSSSASRDSRPRSSRLIHPELAAKLASRMTRSVQYAPTYHLTFSLFTPAATPSNWEIESAIVENLSPLLDALSVVSNFTVDTQVQLHAKFAPSVHPPEFDETAGVWTLRDEDLSGFVNAAEWPLSPSIGEGSTLNFILYVPESQHTPLVVKSNHASNWLVPQWGGVSILNLADDDGTSRGKILSKAMIQPPLLIFSHQLLSLLGAPQTPQSLPLQLQTLTRTRAASLLLSASSTMGSLARLTVALPSIAIPETVSTAVESTLDHLRSTCSALKAGHFQQALNHARIAEAQAERGFFEKSMVGQVYFPDEHKVAVYLPLLGPIGVPLLMNALKEVRKAFAARRAKRRVG</sequence>
<name>A0AA43QRW2_9LECA</name>
<dbReference type="InterPro" id="IPR019540">
    <property type="entry name" value="PtdIno-glycan_biosynth_class_S"/>
</dbReference>
<keyword evidence="6" id="KW-0256">Endoplasmic reticulum</keyword>
<feature type="compositionally biased region" description="Basic and acidic residues" evidence="10">
    <location>
        <begin position="10"/>
        <end position="21"/>
    </location>
</feature>
<feature type="transmembrane region" description="Helical" evidence="11">
    <location>
        <begin position="47"/>
        <end position="66"/>
    </location>
</feature>
<evidence type="ECO:0000313" key="13">
    <source>
        <dbReference type="Proteomes" id="UP001161017"/>
    </source>
</evidence>
<dbReference type="EMBL" id="JAPUFD010000013">
    <property type="protein sequence ID" value="MDI1491032.1"/>
    <property type="molecule type" value="Genomic_DNA"/>
</dbReference>
<evidence type="ECO:0000256" key="3">
    <source>
        <dbReference type="ARBA" id="ARBA00005316"/>
    </source>
</evidence>
<accession>A0AA43QRW2</accession>
<evidence type="ECO:0000256" key="8">
    <source>
        <dbReference type="ARBA" id="ARBA00023136"/>
    </source>
</evidence>
<dbReference type="GO" id="GO:0016255">
    <property type="term" value="P:attachment of GPI anchor to protein"/>
    <property type="evidence" value="ECO:0007669"/>
    <property type="project" value="InterPro"/>
</dbReference>
<evidence type="ECO:0000256" key="11">
    <source>
        <dbReference type="SAM" id="Phobius"/>
    </source>
</evidence>
<evidence type="ECO:0000256" key="10">
    <source>
        <dbReference type="SAM" id="MobiDB-lite"/>
    </source>
</evidence>
<evidence type="ECO:0000256" key="6">
    <source>
        <dbReference type="ARBA" id="ARBA00022824"/>
    </source>
</evidence>
<comment type="caution">
    <text evidence="12">The sequence shown here is derived from an EMBL/GenBank/DDBJ whole genome shotgun (WGS) entry which is preliminary data.</text>
</comment>
<dbReference type="AlphaFoldDB" id="A0AA43QRW2"/>
<organism evidence="12 13">
    <name type="scientific">Ramalina farinacea</name>
    <dbReference type="NCBI Taxonomy" id="258253"/>
    <lineage>
        <taxon>Eukaryota</taxon>
        <taxon>Fungi</taxon>
        <taxon>Dikarya</taxon>
        <taxon>Ascomycota</taxon>
        <taxon>Pezizomycotina</taxon>
        <taxon>Lecanoromycetes</taxon>
        <taxon>OSLEUM clade</taxon>
        <taxon>Lecanoromycetidae</taxon>
        <taxon>Lecanorales</taxon>
        <taxon>Lecanorineae</taxon>
        <taxon>Ramalinaceae</taxon>
        <taxon>Ramalina</taxon>
    </lineage>
</organism>
<dbReference type="PANTHER" id="PTHR21072:SF13">
    <property type="entry name" value="GPI TRANSAMIDASE COMPONENT PIG-S"/>
    <property type="match status" value="1"/>
</dbReference>
<evidence type="ECO:0000313" key="12">
    <source>
        <dbReference type="EMBL" id="MDI1491032.1"/>
    </source>
</evidence>
<keyword evidence="13" id="KW-1185">Reference proteome</keyword>
<dbReference type="GO" id="GO:0042765">
    <property type="term" value="C:GPI-anchor transamidase complex"/>
    <property type="evidence" value="ECO:0007669"/>
    <property type="project" value="InterPro"/>
</dbReference>
<comment type="subcellular location">
    <subcellularLocation>
        <location evidence="1">Endoplasmic reticulum membrane</location>
        <topology evidence="1">Multi-pass membrane protein</topology>
    </subcellularLocation>
</comment>
<dbReference type="Pfam" id="PF10510">
    <property type="entry name" value="PIG-S"/>
    <property type="match status" value="1"/>
</dbReference>
<keyword evidence="9" id="KW-0325">Glycoprotein</keyword>
<feature type="compositionally biased region" description="Low complexity" evidence="10">
    <location>
        <begin position="246"/>
        <end position="257"/>
    </location>
</feature>
<dbReference type="GO" id="GO:0006506">
    <property type="term" value="P:GPI anchor biosynthetic process"/>
    <property type="evidence" value="ECO:0007669"/>
    <property type="project" value="UniProtKB-KW"/>
</dbReference>
<feature type="region of interest" description="Disordered" evidence="10">
    <location>
        <begin position="246"/>
        <end position="265"/>
    </location>
</feature>
<evidence type="ECO:0000256" key="9">
    <source>
        <dbReference type="ARBA" id="ARBA00023180"/>
    </source>
</evidence>
<keyword evidence="8 11" id="KW-0472">Membrane</keyword>
<evidence type="ECO:0000256" key="4">
    <source>
        <dbReference type="ARBA" id="ARBA00022502"/>
    </source>
</evidence>
<evidence type="ECO:0000256" key="7">
    <source>
        <dbReference type="ARBA" id="ARBA00022989"/>
    </source>
</evidence>
<keyword evidence="4" id="KW-0337">GPI-anchor biosynthesis</keyword>
<comment type="pathway">
    <text evidence="2">Glycolipid biosynthesis; glycosylphosphatidylinositol-anchor biosynthesis.</text>
</comment>
<comment type="similarity">
    <text evidence="3">Belongs to the PIGS family.</text>
</comment>
<reference evidence="12" key="1">
    <citation type="journal article" date="2023" name="Genome Biol. Evol.">
        <title>First Whole Genome Sequence and Flow Cytometry Genome Size Data for the Lichen-Forming Fungus Ramalina farinacea (Ascomycota).</title>
        <authorList>
            <person name="Llewellyn T."/>
            <person name="Mian S."/>
            <person name="Hill R."/>
            <person name="Leitch I.J."/>
            <person name="Gaya E."/>
        </authorList>
    </citation>
    <scope>NUCLEOTIDE SEQUENCE</scope>
    <source>
        <strain evidence="12">LIQ254RAFAR</strain>
    </source>
</reference>
<gene>
    <name evidence="12" type="primary">GPI17</name>
    <name evidence="12" type="ORF">OHK93_002237</name>
</gene>
<evidence type="ECO:0000256" key="2">
    <source>
        <dbReference type="ARBA" id="ARBA00004687"/>
    </source>
</evidence>
<proteinExistence type="inferred from homology"/>
<feature type="region of interest" description="Disordered" evidence="10">
    <location>
        <begin position="1"/>
        <end position="38"/>
    </location>
</feature>
<evidence type="ECO:0000256" key="5">
    <source>
        <dbReference type="ARBA" id="ARBA00022692"/>
    </source>
</evidence>
<keyword evidence="5 11" id="KW-0812">Transmembrane</keyword>